<reference evidence="5" key="1">
    <citation type="submission" date="2023-12" db="EMBL/GenBank/DDBJ databases">
        <title>Fervidustalea candida gen. nov., sp. nov., a novel member of the family Paenibacillaceae isolated from a geothermal area.</title>
        <authorList>
            <person name="Li W.-J."/>
            <person name="Jiao J.-Y."/>
            <person name="Chen Y."/>
        </authorList>
    </citation>
    <scope>NUCLEOTIDE SEQUENCE</scope>
    <source>
        <strain evidence="5">SYSU GA230002</strain>
    </source>
</reference>
<dbReference type="SUPFAM" id="SSF55331">
    <property type="entry name" value="Tautomerase/MIF"/>
    <property type="match status" value="1"/>
</dbReference>
<dbReference type="PANTHER" id="PTHR35530:SF1">
    <property type="entry name" value="2-HYDROXYMUCONATE TAUTOMERASE"/>
    <property type="match status" value="1"/>
</dbReference>
<dbReference type="InterPro" id="IPR018191">
    <property type="entry name" value="4-OT"/>
</dbReference>
<dbReference type="Proteomes" id="UP001310386">
    <property type="component" value="Unassembled WGS sequence"/>
</dbReference>
<evidence type="ECO:0000256" key="3">
    <source>
        <dbReference type="RuleBase" id="RU362032"/>
    </source>
</evidence>
<protein>
    <recommendedName>
        <fullName evidence="3">Tautomerase</fullName>
        <ecNumber evidence="3">5.3.2.-</ecNumber>
    </recommendedName>
</protein>
<evidence type="ECO:0000313" key="6">
    <source>
        <dbReference type="Proteomes" id="UP001310386"/>
    </source>
</evidence>
<dbReference type="GO" id="GO:0016853">
    <property type="term" value="F:isomerase activity"/>
    <property type="evidence" value="ECO:0007669"/>
    <property type="project" value="UniProtKB-KW"/>
</dbReference>
<dbReference type="InterPro" id="IPR014347">
    <property type="entry name" value="Tautomerase/MIF_sf"/>
</dbReference>
<dbReference type="NCBIfam" id="TIGR00013">
    <property type="entry name" value="taut"/>
    <property type="match status" value="1"/>
</dbReference>
<evidence type="ECO:0000259" key="4">
    <source>
        <dbReference type="Pfam" id="PF01361"/>
    </source>
</evidence>
<organism evidence="5 6">
    <name type="scientific">Ferviditalea candida</name>
    <dbReference type="NCBI Taxonomy" id="3108399"/>
    <lineage>
        <taxon>Bacteria</taxon>
        <taxon>Bacillati</taxon>
        <taxon>Bacillota</taxon>
        <taxon>Bacilli</taxon>
        <taxon>Bacillales</taxon>
        <taxon>Paenibacillaceae</taxon>
        <taxon>Ferviditalea</taxon>
    </lineage>
</organism>
<dbReference type="Gene3D" id="3.30.429.10">
    <property type="entry name" value="Macrophage Migration Inhibitory Factor"/>
    <property type="match status" value="1"/>
</dbReference>
<comment type="caution">
    <text evidence="5">The sequence shown here is derived from an EMBL/GenBank/DDBJ whole genome shotgun (WGS) entry which is preliminary data.</text>
</comment>
<keyword evidence="6" id="KW-1185">Reference proteome</keyword>
<evidence type="ECO:0000256" key="2">
    <source>
        <dbReference type="ARBA" id="ARBA00023235"/>
    </source>
</evidence>
<dbReference type="EMBL" id="JAYJLD010000008">
    <property type="protein sequence ID" value="MEB3101569.1"/>
    <property type="molecule type" value="Genomic_DNA"/>
</dbReference>
<dbReference type="EC" id="5.3.2.-" evidence="3"/>
<name>A0ABU5ZGC8_9BACL</name>
<dbReference type="RefSeq" id="WP_371753686.1">
    <property type="nucleotide sequence ID" value="NZ_JAYJLD010000008.1"/>
</dbReference>
<dbReference type="Pfam" id="PF01361">
    <property type="entry name" value="Tautomerase"/>
    <property type="match status" value="1"/>
</dbReference>
<accession>A0ABU5ZGC8</accession>
<dbReference type="InterPro" id="IPR004370">
    <property type="entry name" value="4-OT-like_dom"/>
</dbReference>
<proteinExistence type="inferred from homology"/>
<comment type="similarity">
    <text evidence="1 3">Belongs to the 4-oxalocrotonate tautomerase family.</text>
</comment>
<feature type="domain" description="4-oxalocrotonate tautomerase-like" evidence="4">
    <location>
        <begin position="4"/>
        <end position="62"/>
    </location>
</feature>
<sequence>MEMPLVNIQILEGRPPEKIKQLIENVTETISQTMDSPKQNIRVIVQEIPKTHWGIAGTPVSDIPGR</sequence>
<evidence type="ECO:0000313" key="5">
    <source>
        <dbReference type="EMBL" id="MEB3101569.1"/>
    </source>
</evidence>
<dbReference type="NCBIfam" id="NF002571">
    <property type="entry name" value="PRK02220.1"/>
    <property type="match status" value="1"/>
</dbReference>
<evidence type="ECO:0000256" key="1">
    <source>
        <dbReference type="ARBA" id="ARBA00006723"/>
    </source>
</evidence>
<keyword evidence="2 3" id="KW-0413">Isomerase</keyword>
<gene>
    <name evidence="5" type="ORF">VF724_07825</name>
</gene>
<dbReference type="NCBIfam" id="NF002524">
    <property type="entry name" value="PRK01964.1"/>
    <property type="match status" value="1"/>
</dbReference>
<dbReference type="PANTHER" id="PTHR35530">
    <property type="entry name" value="TAUTOMERASE-RELATED"/>
    <property type="match status" value="1"/>
</dbReference>